<organism evidence="2 3">
    <name type="scientific">Klebsiella michiganensis</name>
    <dbReference type="NCBI Taxonomy" id="1134687"/>
    <lineage>
        <taxon>Bacteria</taxon>
        <taxon>Pseudomonadati</taxon>
        <taxon>Pseudomonadota</taxon>
        <taxon>Gammaproteobacteria</taxon>
        <taxon>Enterobacterales</taxon>
        <taxon>Enterobacteriaceae</taxon>
        <taxon>Klebsiella/Raoultella group</taxon>
        <taxon>Klebsiella</taxon>
    </lineage>
</organism>
<comment type="caution">
    <text evidence="2">The sequence shown here is derived from an EMBL/GenBank/DDBJ whole genome shotgun (WGS) entry which is preliminary data.</text>
</comment>
<evidence type="ECO:0000256" key="1">
    <source>
        <dbReference type="SAM" id="SignalP"/>
    </source>
</evidence>
<dbReference type="PANTHER" id="PTHR36699:SF1">
    <property type="entry name" value="L,D-TRANSPEPTIDASE YAFK-RELATED"/>
    <property type="match status" value="1"/>
</dbReference>
<accession>A0A7H4LZG2</accession>
<keyword evidence="1" id="KW-0732">Signal</keyword>
<feature type="signal peptide" evidence="1">
    <location>
        <begin position="1"/>
        <end position="19"/>
    </location>
</feature>
<dbReference type="EMBL" id="UGJR01000002">
    <property type="protein sequence ID" value="STR41538.1"/>
    <property type="molecule type" value="Genomic_DNA"/>
</dbReference>
<dbReference type="Proteomes" id="UP000255050">
    <property type="component" value="Unassembled WGS sequence"/>
</dbReference>
<evidence type="ECO:0000313" key="3">
    <source>
        <dbReference type="Proteomes" id="UP000255050"/>
    </source>
</evidence>
<evidence type="ECO:0000313" key="2">
    <source>
        <dbReference type="EMBL" id="STR41538.1"/>
    </source>
</evidence>
<gene>
    <name evidence="2" type="ORF">NCTC11694_02721</name>
</gene>
<name>A0A7H4LZG2_9ENTR</name>
<dbReference type="PANTHER" id="PTHR36699">
    <property type="entry name" value="LD-TRANSPEPTIDASE"/>
    <property type="match status" value="1"/>
</dbReference>
<proteinExistence type="predicted"/>
<reference evidence="2 3" key="1">
    <citation type="submission" date="2018-06" db="EMBL/GenBank/DDBJ databases">
        <authorList>
            <consortium name="Pathogen Informatics"/>
            <person name="Doyle S."/>
        </authorList>
    </citation>
    <scope>NUCLEOTIDE SEQUENCE [LARGE SCALE GENOMIC DNA]</scope>
    <source>
        <strain evidence="2 3">NCTC11694</strain>
    </source>
</reference>
<dbReference type="AlphaFoldDB" id="A0A7H4LZG2"/>
<sequence>MRKIALFIAMLLLPCVSFAGLLSSNSSTTPMSKEYKQQLMGSPVYIEIFKEERMLDLYVKMGETYQLLDSYRICNYSGGSVQSSARAISRAPKVSITFPAIS</sequence>
<protein>
    <submittedName>
        <fullName evidence="2">Transpeptidase</fullName>
    </submittedName>
</protein>
<feature type="chain" id="PRO_5028887237" evidence="1">
    <location>
        <begin position="20"/>
        <end position="102"/>
    </location>
</feature>